<dbReference type="InterPro" id="IPR000182">
    <property type="entry name" value="GNAT_dom"/>
</dbReference>
<evidence type="ECO:0000256" key="6">
    <source>
        <dbReference type="ARBA" id="ARBA00049880"/>
    </source>
</evidence>
<comment type="similarity">
    <text evidence="1">Belongs to the acetyltransferase family. GNAT subfamily.</text>
</comment>
<keyword evidence="4 8" id="KW-0808">Transferase</keyword>
<evidence type="ECO:0000256" key="1">
    <source>
        <dbReference type="ARBA" id="ARBA00009342"/>
    </source>
</evidence>
<dbReference type="Proteomes" id="UP000348942">
    <property type="component" value="Chromosome 2"/>
</dbReference>
<comment type="catalytic activity">
    <reaction evidence="6">
        <text>glycyl-tRNA(Gly) + acetyl-CoA = N-acetylglycyl-tRNA(Gly) + CoA + H(+)</text>
        <dbReference type="Rhea" id="RHEA:81867"/>
        <dbReference type="Rhea" id="RHEA-COMP:9683"/>
        <dbReference type="Rhea" id="RHEA-COMP:19766"/>
        <dbReference type="ChEBI" id="CHEBI:15378"/>
        <dbReference type="ChEBI" id="CHEBI:57287"/>
        <dbReference type="ChEBI" id="CHEBI:57288"/>
        <dbReference type="ChEBI" id="CHEBI:78522"/>
        <dbReference type="ChEBI" id="CHEBI:232036"/>
    </reaction>
</comment>
<dbReference type="GO" id="GO:0016747">
    <property type="term" value="F:acyltransferase activity, transferring groups other than amino-acyl groups"/>
    <property type="evidence" value="ECO:0007669"/>
    <property type="project" value="InterPro"/>
</dbReference>
<evidence type="ECO:0000313" key="9">
    <source>
        <dbReference type="Proteomes" id="UP000348942"/>
    </source>
</evidence>
<dbReference type="RefSeq" id="WP_153448320.1">
    <property type="nucleotide sequence ID" value="NZ_CP045700.1"/>
</dbReference>
<dbReference type="SUPFAM" id="SSF55729">
    <property type="entry name" value="Acyl-CoA N-acyltransferases (Nat)"/>
    <property type="match status" value="1"/>
</dbReference>
<keyword evidence="3" id="KW-1277">Toxin-antitoxin system</keyword>
<dbReference type="InterPro" id="IPR016181">
    <property type="entry name" value="Acyl_CoA_acyltransferase"/>
</dbReference>
<reference evidence="8 9" key="1">
    <citation type="submission" date="2019-10" db="EMBL/GenBank/DDBJ databases">
        <title>Vibrio sp. nov., isolated from Coralline algae surface.</title>
        <authorList>
            <person name="Geng Y."/>
            <person name="Zhang X."/>
        </authorList>
    </citation>
    <scope>NUCLEOTIDE SEQUENCE [LARGE SCALE GENOMIC DNA]</scope>
    <source>
        <strain evidence="8 9">SM1977</strain>
    </source>
</reference>
<organism evidence="8 9">
    <name type="scientific">Vibrio algicola</name>
    <dbReference type="NCBI Taxonomy" id="2662262"/>
    <lineage>
        <taxon>Bacteria</taxon>
        <taxon>Pseudomonadati</taxon>
        <taxon>Pseudomonadota</taxon>
        <taxon>Gammaproteobacteria</taxon>
        <taxon>Vibrionales</taxon>
        <taxon>Vibrionaceae</taxon>
        <taxon>Vibrio</taxon>
    </lineage>
</organism>
<dbReference type="AlphaFoldDB" id="A0A5Q0TJH9"/>
<keyword evidence="5" id="KW-0012">Acyltransferase</keyword>
<accession>A0A5Q0TJH9</accession>
<evidence type="ECO:0000259" key="7">
    <source>
        <dbReference type="Pfam" id="PF13508"/>
    </source>
</evidence>
<gene>
    <name evidence="8" type="ORF">GFB47_12080</name>
</gene>
<protein>
    <submittedName>
        <fullName evidence="8">GNAT family N-acetyltransferase</fullName>
    </submittedName>
</protein>
<proteinExistence type="inferred from homology"/>
<evidence type="ECO:0000256" key="3">
    <source>
        <dbReference type="ARBA" id="ARBA00022649"/>
    </source>
</evidence>
<keyword evidence="9" id="KW-1185">Reference proteome</keyword>
<evidence type="ECO:0000256" key="5">
    <source>
        <dbReference type="ARBA" id="ARBA00023315"/>
    </source>
</evidence>
<dbReference type="Gene3D" id="3.40.630.30">
    <property type="match status" value="1"/>
</dbReference>
<evidence type="ECO:0000256" key="4">
    <source>
        <dbReference type="ARBA" id="ARBA00022679"/>
    </source>
</evidence>
<dbReference type="PANTHER" id="PTHR36449">
    <property type="entry name" value="ACETYLTRANSFERASE-RELATED"/>
    <property type="match status" value="1"/>
</dbReference>
<evidence type="ECO:0000313" key="8">
    <source>
        <dbReference type="EMBL" id="QGA66185.1"/>
    </source>
</evidence>
<name>A0A5Q0TJH9_9VIBR</name>
<evidence type="ECO:0000256" key="2">
    <source>
        <dbReference type="ARBA" id="ARBA00022491"/>
    </source>
</evidence>
<keyword evidence="2" id="KW-0678">Repressor</keyword>
<dbReference type="PANTHER" id="PTHR36449:SF1">
    <property type="entry name" value="ACETYLTRANSFERASE"/>
    <property type="match status" value="1"/>
</dbReference>
<sequence>MAITSPQLLMAEHLLSSFSCGIDDLDDWLIKKAIKNQNRNNTRVYVVVDQTTDQVVGYYAIAMGSILRVSAIGSLRRNSPDPIPMVVLARLGVHRDFQHLGIGAGLLKDCVLRSVQAMNVIGGAGILVHAIDESAKSFYSKFGFSESSFDPLLLMARTCDIEASHSN</sequence>
<dbReference type="Pfam" id="PF13508">
    <property type="entry name" value="Acetyltransf_7"/>
    <property type="match status" value="1"/>
</dbReference>
<feature type="domain" description="N-acetyltransferase" evidence="7">
    <location>
        <begin position="41"/>
        <end position="146"/>
    </location>
</feature>
<dbReference type="EMBL" id="CP045700">
    <property type="protein sequence ID" value="QGA66185.1"/>
    <property type="molecule type" value="Genomic_DNA"/>
</dbReference>